<keyword evidence="3" id="KW-1185">Reference proteome</keyword>
<keyword evidence="1" id="KW-0812">Transmembrane</keyword>
<dbReference type="Proteomes" id="UP000193642">
    <property type="component" value="Unassembled WGS sequence"/>
</dbReference>
<reference evidence="2 3" key="1">
    <citation type="submission" date="2016-07" db="EMBL/GenBank/DDBJ databases">
        <title>Pervasive Adenine N6-methylation of Active Genes in Fungi.</title>
        <authorList>
            <consortium name="DOE Joint Genome Institute"/>
            <person name="Mondo S.J."/>
            <person name="Dannebaum R.O."/>
            <person name="Kuo R.C."/>
            <person name="Labutti K."/>
            <person name="Haridas S."/>
            <person name="Kuo A."/>
            <person name="Salamov A."/>
            <person name="Ahrendt S.R."/>
            <person name="Lipzen A."/>
            <person name="Sullivan W."/>
            <person name="Andreopoulos W.B."/>
            <person name="Clum A."/>
            <person name="Lindquist E."/>
            <person name="Daum C."/>
            <person name="Ramamoorthy G.K."/>
            <person name="Gryganskyi A."/>
            <person name="Culley D."/>
            <person name="Magnuson J.K."/>
            <person name="James T.Y."/>
            <person name="O'Malley M.A."/>
            <person name="Stajich J.E."/>
            <person name="Spatafora J.W."/>
            <person name="Visel A."/>
            <person name="Grigoriev I.V."/>
        </authorList>
    </citation>
    <scope>NUCLEOTIDE SEQUENCE [LARGE SCALE GENOMIC DNA]</scope>
    <source>
        <strain evidence="2 3">JEL800</strain>
    </source>
</reference>
<evidence type="ECO:0000313" key="2">
    <source>
        <dbReference type="EMBL" id="ORY38000.1"/>
    </source>
</evidence>
<accession>A0A1Y2BTB4</accession>
<protein>
    <submittedName>
        <fullName evidence="2">Uncharacterized protein</fullName>
    </submittedName>
</protein>
<sequence length="110" mass="11935">MGPRRPSAAPSTASSTMTEVLKYRPKLFMIMAIFICVCAVTVGVLGWQLTMTAGKQNVGSLIEEIEFLVSTQVSAFITNSAQTLGQITAIQDSMFTVMFYYCDAFDLSSG</sequence>
<feature type="transmembrane region" description="Helical" evidence="1">
    <location>
        <begin position="27"/>
        <end position="47"/>
    </location>
</feature>
<keyword evidence="1" id="KW-1133">Transmembrane helix</keyword>
<name>A0A1Y2BTB4_9FUNG</name>
<dbReference type="OrthoDB" id="2150196at2759"/>
<comment type="caution">
    <text evidence="2">The sequence shown here is derived from an EMBL/GenBank/DDBJ whole genome shotgun (WGS) entry which is preliminary data.</text>
</comment>
<dbReference type="AlphaFoldDB" id="A0A1Y2BTB4"/>
<organism evidence="2 3">
    <name type="scientific">Rhizoclosmatium globosum</name>
    <dbReference type="NCBI Taxonomy" id="329046"/>
    <lineage>
        <taxon>Eukaryota</taxon>
        <taxon>Fungi</taxon>
        <taxon>Fungi incertae sedis</taxon>
        <taxon>Chytridiomycota</taxon>
        <taxon>Chytridiomycota incertae sedis</taxon>
        <taxon>Chytridiomycetes</taxon>
        <taxon>Chytridiales</taxon>
        <taxon>Chytriomycetaceae</taxon>
        <taxon>Rhizoclosmatium</taxon>
    </lineage>
</organism>
<proteinExistence type="predicted"/>
<evidence type="ECO:0000313" key="3">
    <source>
        <dbReference type="Proteomes" id="UP000193642"/>
    </source>
</evidence>
<dbReference type="EMBL" id="MCGO01000047">
    <property type="protein sequence ID" value="ORY38000.1"/>
    <property type="molecule type" value="Genomic_DNA"/>
</dbReference>
<gene>
    <name evidence="2" type="ORF">BCR33DRAFT_442825</name>
</gene>
<keyword evidence="1" id="KW-0472">Membrane</keyword>
<evidence type="ECO:0000256" key="1">
    <source>
        <dbReference type="SAM" id="Phobius"/>
    </source>
</evidence>